<proteinExistence type="predicted"/>
<evidence type="ECO:0000256" key="1">
    <source>
        <dbReference type="SAM" id="Phobius"/>
    </source>
</evidence>
<keyword evidence="1" id="KW-0812">Transmembrane</keyword>
<dbReference type="AlphaFoldDB" id="A0A438ADV2"/>
<reference evidence="3 4" key="1">
    <citation type="submission" date="2018-11" db="EMBL/GenBank/DDBJ databases">
        <title>Mesobaculum littorinae gen. nov., sp. nov., isolated from Littorina scabra that represents a novel genus of the order Rhodobacteraceae.</title>
        <authorList>
            <person name="Li F."/>
        </authorList>
    </citation>
    <scope>NUCLEOTIDE SEQUENCE [LARGE SCALE GENOMIC DNA]</scope>
    <source>
        <strain evidence="3 4">M0103</strain>
    </source>
</reference>
<dbReference type="EMBL" id="RQXX01000007">
    <property type="protein sequence ID" value="RVV96838.1"/>
    <property type="molecule type" value="Genomic_DNA"/>
</dbReference>
<organism evidence="3 4">
    <name type="scientific">Mesobaculum littorinae</name>
    <dbReference type="NCBI Taxonomy" id="2486419"/>
    <lineage>
        <taxon>Bacteria</taxon>
        <taxon>Pseudomonadati</taxon>
        <taxon>Pseudomonadota</taxon>
        <taxon>Alphaproteobacteria</taxon>
        <taxon>Rhodobacterales</taxon>
        <taxon>Roseobacteraceae</taxon>
        <taxon>Mesobaculum</taxon>
    </lineage>
</organism>
<dbReference type="OrthoDB" id="9791872at2"/>
<feature type="transmembrane region" description="Helical" evidence="1">
    <location>
        <begin position="57"/>
        <end position="79"/>
    </location>
</feature>
<feature type="transmembrane region" description="Helical" evidence="1">
    <location>
        <begin position="197"/>
        <end position="217"/>
    </location>
</feature>
<keyword evidence="4" id="KW-1185">Reference proteome</keyword>
<feature type="domain" description="DUF112" evidence="2">
    <location>
        <begin position="18"/>
        <end position="449"/>
    </location>
</feature>
<dbReference type="InterPro" id="IPR002823">
    <property type="entry name" value="DUF112_TM"/>
</dbReference>
<dbReference type="Pfam" id="PF01970">
    <property type="entry name" value="TctA"/>
    <property type="match status" value="1"/>
</dbReference>
<dbReference type="RefSeq" id="WP_127907632.1">
    <property type="nucleotide sequence ID" value="NZ_RQXX01000007.1"/>
</dbReference>
<accession>A0A438ADV2</accession>
<evidence type="ECO:0000313" key="4">
    <source>
        <dbReference type="Proteomes" id="UP000285908"/>
    </source>
</evidence>
<feature type="transmembrane region" description="Helical" evidence="1">
    <location>
        <begin position="15"/>
        <end position="36"/>
    </location>
</feature>
<evidence type="ECO:0000259" key="2">
    <source>
        <dbReference type="Pfam" id="PF01970"/>
    </source>
</evidence>
<feature type="transmembrane region" description="Helical" evidence="1">
    <location>
        <begin position="474"/>
        <end position="497"/>
    </location>
</feature>
<feature type="transmembrane region" description="Helical" evidence="1">
    <location>
        <begin position="106"/>
        <end position="129"/>
    </location>
</feature>
<protein>
    <submittedName>
        <fullName evidence="3">C4-dicarboxylate ABC transporter</fullName>
    </submittedName>
</protein>
<feature type="transmembrane region" description="Helical" evidence="1">
    <location>
        <begin position="166"/>
        <end position="185"/>
    </location>
</feature>
<feature type="transmembrane region" description="Helical" evidence="1">
    <location>
        <begin position="141"/>
        <end position="160"/>
    </location>
</feature>
<feature type="transmembrane region" description="Helical" evidence="1">
    <location>
        <begin position="399"/>
        <end position="416"/>
    </location>
</feature>
<sequence>MDMILLGFQTLADPMVALMLLVGVMAGMVVGSIPGINDNIAFAVFIPFSFSMPAETALALMVGVYCAAATGGAIPAIVLKVPGTASSLLTAEDGHAMARKGLAGRALSIAITSSVVGGILSSIVLLLFAPSLARVALEFGYVENFALAILGLSSVVGLLRGNIVKGVIAALIGLLVATIGFSPMTGAARFTFGNINLIEGIPFVPLLVGLFGIAAMLDLKADVMKTRDPDAGPESLPKIGSLRLPKGLMRRLTPVWGTSAAIGNVIGMLPGAGMLMAIFLAYDQAARRFRRKFEGQPGEETWGDGAPEGVAAPEAANNAVTASSMVPLLSLGIPGNSTSALFIGALALHGMVPGPLLFTQHGNVAWMIIVSFLFANLLLWPVAWVVLRTVSRSIFAIRKEAMVGVIAMLCLMGAYSDGANLFNMWVAIAAGVVAYVMRLASIPLGPAILGLVLGPQLESSLNNSLRISNGDWLIFFDAVNHPISAGMMVASALLWIVPAAMGLRDRARAAKAAAATKDNG</sequence>
<name>A0A438ADV2_9RHOB</name>
<keyword evidence="1" id="KW-0472">Membrane</keyword>
<comment type="caution">
    <text evidence="3">The sequence shown here is derived from an EMBL/GenBank/DDBJ whole genome shotgun (WGS) entry which is preliminary data.</text>
</comment>
<feature type="transmembrane region" description="Helical" evidence="1">
    <location>
        <begin position="364"/>
        <end position="387"/>
    </location>
</feature>
<dbReference type="PANTHER" id="PTHR35342:SF5">
    <property type="entry name" value="TRICARBOXYLIC TRANSPORT PROTEIN"/>
    <property type="match status" value="1"/>
</dbReference>
<dbReference type="PANTHER" id="PTHR35342">
    <property type="entry name" value="TRICARBOXYLIC TRANSPORT PROTEIN"/>
    <property type="match status" value="1"/>
</dbReference>
<feature type="transmembrane region" description="Helical" evidence="1">
    <location>
        <begin position="255"/>
        <end position="282"/>
    </location>
</feature>
<dbReference type="Proteomes" id="UP000285908">
    <property type="component" value="Unassembled WGS sequence"/>
</dbReference>
<gene>
    <name evidence="3" type="ORF">EKE94_15945</name>
</gene>
<keyword evidence="1" id="KW-1133">Transmembrane helix</keyword>
<evidence type="ECO:0000313" key="3">
    <source>
        <dbReference type="EMBL" id="RVV96838.1"/>
    </source>
</evidence>